<reference evidence="1 2" key="1">
    <citation type="journal article" date="2022" name="Res Sq">
        <title>Evolution of multicellular longitudinally dividing oral cavity symbionts (Neisseriaceae).</title>
        <authorList>
            <person name="Nyongesa S."/>
            <person name="Weber P."/>
            <person name="Bernet E."/>
            <person name="Pullido F."/>
            <person name="Nieckarz M."/>
            <person name="Delaby M."/>
            <person name="Nieves C."/>
            <person name="Viehboeck T."/>
            <person name="Krause N."/>
            <person name="Rivera-Millot A."/>
            <person name="Nakamura A."/>
            <person name="Vischer N."/>
            <person name="VanNieuwenhze M."/>
            <person name="Brun Y."/>
            <person name="Cava F."/>
            <person name="Bulgheresi S."/>
            <person name="Veyrier F."/>
        </authorList>
    </citation>
    <scope>NUCLEOTIDE SEQUENCE [LARGE SCALE GENOMIC DNA]</scope>
    <source>
        <strain evidence="1 2">SN4</strain>
    </source>
</reference>
<dbReference type="RefSeq" id="WP_058305549.1">
    <property type="nucleotide sequence ID" value="NZ_CABKVG010000007.1"/>
</dbReference>
<organism evidence="1 2">
    <name type="scientific">Vitreoscilla massiliensis</name>
    <dbReference type="NCBI Taxonomy" id="1689272"/>
    <lineage>
        <taxon>Bacteria</taxon>
        <taxon>Pseudomonadati</taxon>
        <taxon>Pseudomonadota</taxon>
        <taxon>Betaproteobacteria</taxon>
        <taxon>Neisseriales</taxon>
        <taxon>Neisseriaceae</taxon>
        <taxon>Vitreoscilla</taxon>
    </lineage>
</organism>
<keyword evidence="2" id="KW-1185">Reference proteome</keyword>
<evidence type="ECO:0000313" key="2">
    <source>
        <dbReference type="Proteomes" id="UP000832011"/>
    </source>
</evidence>
<evidence type="ECO:0008006" key="3">
    <source>
        <dbReference type="Google" id="ProtNLM"/>
    </source>
</evidence>
<name>A0ABY4E1K1_9NEIS</name>
<dbReference type="EMBL" id="CP091511">
    <property type="protein sequence ID" value="UOO89662.1"/>
    <property type="molecule type" value="Genomic_DNA"/>
</dbReference>
<proteinExistence type="predicted"/>
<protein>
    <recommendedName>
        <fullName evidence="3">Lipoprotein</fullName>
    </recommendedName>
</protein>
<gene>
    <name evidence="1" type="ORF">LVJ82_01355</name>
</gene>
<dbReference type="Proteomes" id="UP000832011">
    <property type="component" value="Chromosome"/>
</dbReference>
<accession>A0ABY4E1K1</accession>
<evidence type="ECO:0000313" key="1">
    <source>
        <dbReference type="EMBL" id="UOO89662.1"/>
    </source>
</evidence>
<sequence>MDYTRRRIVTWLLAGTALTPAACIHFNPLGKSQPATSRTEPMAFDGLKVYYNDEALVYLSPSFQLVFKRVSNGRAFDFRKLPKSLLQKAYAQMQHQSIGSVSDKGRRSYGNAQYIVLTFRAEDLSTAEQQLLASLQLRATEEGGSAYTNPMINHGYLQEKQLAYDGYISLSGDFNNVFFDGRYPVGFFADGLRQQQTGGRFWDIPLDAVAAKRQQQLFAEARTPITIGSDGSVHYRGKAMRNLADDVHLFIDTRTRDAMPAVVNKKRVPQP</sequence>